<dbReference type="InterPro" id="IPR043128">
    <property type="entry name" value="Rev_trsase/Diguanyl_cyclase"/>
</dbReference>
<feature type="domain" description="GGDEF" evidence="7">
    <location>
        <begin position="440"/>
        <end position="572"/>
    </location>
</feature>
<dbReference type="SUPFAM" id="SSF55073">
    <property type="entry name" value="Nucleotide cyclase"/>
    <property type="match status" value="1"/>
</dbReference>
<dbReference type="InterPro" id="IPR003660">
    <property type="entry name" value="HAMP_dom"/>
</dbReference>
<evidence type="ECO:0000313" key="9">
    <source>
        <dbReference type="Proteomes" id="UP000252415"/>
    </source>
</evidence>
<comment type="subcellular location">
    <subcellularLocation>
        <location evidence="1">Cell membrane</location>
    </subcellularLocation>
</comment>
<dbReference type="SUPFAM" id="SSF141868">
    <property type="entry name" value="EAL domain-like"/>
    <property type="match status" value="1"/>
</dbReference>
<dbReference type="InterPro" id="IPR029787">
    <property type="entry name" value="Nucleotide_cyclase"/>
</dbReference>
<dbReference type="InterPro" id="IPR000160">
    <property type="entry name" value="GGDEF_dom"/>
</dbReference>
<dbReference type="Pfam" id="PF00990">
    <property type="entry name" value="GGDEF"/>
    <property type="match status" value="1"/>
</dbReference>
<accession>A0A368VZL9</accession>
<dbReference type="RefSeq" id="WP_114380281.1">
    <property type="nucleotide sequence ID" value="NZ_QPJD01000007.1"/>
</dbReference>
<reference evidence="8 9" key="1">
    <citation type="submission" date="2018-07" db="EMBL/GenBank/DDBJ databases">
        <title>Genomic Encyclopedia of Type Strains, Phase III (KMG-III): the genomes of soil and plant-associated and newly described type strains.</title>
        <authorList>
            <person name="Whitman W."/>
        </authorList>
    </citation>
    <scope>NUCLEOTIDE SEQUENCE [LARGE SCALE GENOMIC DNA]</scope>
    <source>
        <strain evidence="8 9">CECT 7506</strain>
    </source>
</reference>
<dbReference type="PROSITE" id="PS50883">
    <property type="entry name" value="EAL"/>
    <property type="match status" value="1"/>
</dbReference>
<gene>
    <name evidence="8" type="ORF">DFP97_10768</name>
</gene>
<dbReference type="Pfam" id="PF00672">
    <property type="entry name" value="HAMP"/>
    <property type="match status" value="1"/>
</dbReference>
<dbReference type="PROSITE" id="PS50887">
    <property type="entry name" value="GGDEF"/>
    <property type="match status" value="1"/>
</dbReference>
<evidence type="ECO:0000313" key="8">
    <source>
        <dbReference type="EMBL" id="RCW47869.1"/>
    </source>
</evidence>
<dbReference type="SMART" id="SM00267">
    <property type="entry name" value="GGDEF"/>
    <property type="match status" value="1"/>
</dbReference>
<dbReference type="FunFam" id="3.20.20.450:FF:000001">
    <property type="entry name" value="Cyclic di-GMP phosphodiesterase yahA"/>
    <property type="match status" value="1"/>
</dbReference>
<dbReference type="CDD" id="cd01948">
    <property type="entry name" value="EAL"/>
    <property type="match status" value="1"/>
</dbReference>
<dbReference type="NCBIfam" id="TIGR00254">
    <property type="entry name" value="GGDEF"/>
    <property type="match status" value="1"/>
</dbReference>
<dbReference type="Gene3D" id="6.10.340.10">
    <property type="match status" value="1"/>
</dbReference>
<keyword evidence="2" id="KW-1003">Cell membrane</keyword>
<evidence type="ECO:0000259" key="6">
    <source>
        <dbReference type="PROSITE" id="PS50885"/>
    </source>
</evidence>
<feature type="domain" description="EAL" evidence="5">
    <location>
        <begin position="581"/>
        <end position="834"/>
    </location>
</feature>
<evidence type="ECO:0000259" key="7">
    <source>
        <dbReference type="PROSITE" id="PS50887"/>
    </source>
</evidence>
<dbReference type="SUPFAM" id="SSF158472">
    <property type="entry name" value="HAMP domain-like"/>
    <property type="match status" value="1"/>
</dbReference>
<dbReference type="AlphaFoldDB" id="A0A368VZL9"/>
<evidence type="ECO:0000256" key="2">
    <source>
        <dbReference type="ARBA" id="ARBA00022475"/>
    </source>
</evidence>
<dbReference type="PANTHER" id="PTHR44757:SF2">
    <property type="entry name" value="BIOFILM ARCHITECTURE MAINTENANCE PROTEIN MBAA"/>
    <property type="match status" value="1"/>
</dbReference>
<dbReference type="SMART" id="SM00304">
    <property type="entry name" value="HAMP"/>
    <property type="match status" value="1"/>
</dbReference>
<dbReference type="PROSITE" id="PS50885">
    <property type="entry name" value="HAMP"/>
    <property type="match status" value="1"/>
</dbReference>
<dbReference type="Proteomes" id="UP000252415">
    <property type="component" value="Unassembled WGS sequence"/>
</dbReference>
<evidence type="ECO:0000256" key="1">
    <source>
        <dbReference type="ARBA" id="ARBA00004236"/>
    </source>
</evidence>
<name>A0A368VZL9_9BACL</name>
<dbReference type="SMART" id="SM00052">
    <property type="entry name" value="EAL"/>
    <property type="match status" value="1"/>
</dbReference>
<feature type="transmembrane region" description="Helical" evidence="4">
    <location>
        <begin position="330"/>
        <end position="352"/>
    </location>
</feature>
<dbReference type="Gene3D" id="3.30.70.270">
    <property type="match status" value="1"/>
</dbReference>
<evidence type="ECO:0000256" key="3">
    <source>
        <dbReference type="ARBA" id="ARBA00023136"/>
    </source>
</evidence>
<feature type="transmembrane region" description="Helical" evidence="4">
    <location>
        <begin position="7"/>
        <end position="28"/>
    </location>
</feature>
<dbReference type="InterPro" id="IPR001633">
    <property type="entry name" value="EAL_dom"/>
</dbReference>
<dbReference type="InterPro" id="IPR052155">
    <property type="entry name" value="Biofilm_reg_signaling"/>
</dbReference>
<dbReference type="GO" id="GO:0007165">
    <property type="term" value="P:signal transduction"/>
    <property type="evidence" value="ECO:0007669"/>
    <property type="project" value="InterPro"/>
</dbReference>
<keyword evidence="3 4" id="KW-0472">Membrane</keyword>
<proteinExistence type="predicted"/>
<dbReference type="GO" id="GO:0005886">
    <property type="term" value="C:plasma membrane"/>
    <property type="evidence" value="ECO:0007669"/>
    <property type="project" value="UniProtKB-SubCell"/>
</dbReference>
<keyword evidence="4" id="KW-0812">Transmembrane</keyword>
<sequence>MSLKKKLSIIFALVVTAVLIMNNVLFYVTTENLLRKDQEKQMELMAKAIGITIEHSNYGAQYVEDLIGEKLRFAAVAAQYALNKDIDKVTDEQLEEVANKVGVSYITLLERVDDDIKGVKSSDPKERNMSTKDWGYWFTAFEQLLDHQNVNIPEGQKLKNYWSGPMNTSYTNPDHVAKWGYYYDGTTNYIINPAVWDSQIMNFKQEVGADSIVTKALESNDALLEITGFNPLTFGKPPIYTETDGQKYIDFVNQEIQFGKYSYEDKENDVRIVSEVMATGKLMSVEAAISGKKVLKSFIPIQSEIPYVIGIVTDYDVIQGVLNKQLFNNFIISIIVLLFVIGFSYLLAAYIVKPVNRILKKVNEIAKGNFGAQLSIDRKDELGMLSVQVNTMSRNLDTSTKELKEKNAEIEYQAYHDFLTGLPNLRYLTSQFNEELQRLETMAVIFVDLDRFKMINDMFGHTVGDFLLKAVAKRIVEHTEENGTVARIGGDEFIVLIPNYNRELSASKAQELLKVLAKPFVYMGNELFVTPSIGISLYPTDGDHADKLVKNSDIAMYRAKEQGRNTYQFYEPEMNDFIYKRAQLEQGLRKALELNEFTLLFQPQIELNAGKIIGNEALIRWKHGVAGMISPADFIPLSEETGLIVPIGEWVLRKACEQNVAWQKAGFPPMRVSVNLSARQFQQMNLVENVTEILSETGLDPQYLELEITETIAMHNEEYVIAKLNALKKLGIRIAMDDFGTGYSSLGYLNKLPIDTLKIDKSFLGDIKEGQNSEICATIIAMARNMNLNVIAEGVETKEQLDFLFQHKCMEAQGYLFSKPVSADEFVQTYLSIQEVAAGKVDKG</sequence>
<dbReference type="PANTHER" id="PTHR44757">
    <property type="entry name" value="DIGUANYLATE CYCLASE DGCP"/>
    <property type="match status" value="1"/>
</dbReference>
<dbReference type="EMBL" id="QPJD01000007">
    <property type="protein sequence ID" value="RCW47869.1"/>
    <property type="molecule type" value="Genomic_DNA"/>
</dbReference>
<feature type="domain" description="HAMP" evidence="6">
    <location>
        <begin position="349"/>
        <end position="401"/>
    </location>
</feature>
<dbReference type="Pfam" id="PF00563">
    <property type="entry name" value="EAL"/>
    <property type="match status" value="1"/>
</dbReference>
<dbReference type="Gene3D" id="3.20.20.450">
    <property type="entry name" value="EAL domain"/>
    <property type="match status" value="1"/>
</dbReference>
<keyword evidence="4" id="KW-1133">Transmembrane helix</keyword>
<protein>
    <submittedName>
        <fullName evidence="8">Diguanylate cyclase (GGDEF)-like protein</fullName>
    </submittedName>
</protein>
<comment type="caution">
    <text evidence="8">The sequence shown here is derived from an EMBL/GenBank/DDBJ whole genome shotgun (WGS) entry which is preliminary data.</text>
</comment>
<dbReference type="InterPro" id="IPR035919">
    <property type="entry name" value="EAL_sf"/>
</dbReference>
<evidence type="ECO:0000256" key="4">
    <source>
        <dbReference type="SAM" id="Phobius"/>
    </source>
</evidence>
<dbReference type="CDD" id="cd06225">
    <property type="entry name" value="HAMP"/>
    <property type="match status" value="1"/>
</dbReference>
<evidence type="ECO:0000259" key="5">
    <source>
        <dbReference type="PROSITE" id="PS50883"/>
    </source>
</evidence>
<organism evidence="8 9">
    <name type="scientific">Paenibacillus prosopidis</name>
    <dbReference type="NCBI Taxonomy" id="630520"/>
    <lineage>
        <taxon>Bacteria</taxon>
        <taxon>Bacillati</taxon>
        <taxon>Bacillota</taxon>
        <taxon>Bacilli</taxon>
        <taxon>Bacillales</taxon>
        <taxon>Paenibacillaceae</taxon>
        <taxon>Paenibacillus</taxon>
    </lineage>
</organism>
<keyword evidence="9" id="KW-1185">Reference proteome</keyword>
<dbReference type="CDD" id="cd01949">
    <property type="entry name" value="GGDEF"/>
    <property type="match status" value="1"/>
</dbReference>
<dbReference type="OrthoDB" id="9762141at2"/>